<feature type="compositionally biased region" description="Basic and acidic residues" evidence="1">
    <location>
        <begin position="159"/>
        <end position="168"/>
    </location>
</feature>
<evidence type="ECO:0000313" key="2">
    <source>
        <dbReference type="EMBL" id="OCF62368.1"/>
    </source>
</evidence>
<name>A0A1B9J3L3_9TREE</name>
<feature type="region of interest" description="Disordered" evidence="1">
    <location>
        <begin position="45"/>
        <end position="76"/>
    </location>
</feature>
<reference evidence="3" key="2">
    <citation type="submission" date="2013-12" db="EMBL/GenBank/DDBJ databases">
        <title>Evolution of pathogenesis and genome organization in the Tremellales.</title>
        <authorList>
            <person name="Cuomo C."/>
            <person name="Litvintseva A."/>
            <person name="Heitman J."/>
            <person name="Chen Y."/>
            <person name="Sun S."/>
            <person name="Springer D."/>
            <person name="Dromer F."/>
            <person name="Young S."/>
            <person name="Zeng Q."/>
            <person name="Chapman S."/>
            <person name="Gujja S."/>
            <person name="Saif S."/>
            <person name="Birren B."/>
        </authorList>
    </citation>
    <scope>NUCLEOTIDE SEQUENCE [LARGE SCALE GENOMIC DNA]</scope>
    <source>
        <strain evidence="3">CBS 10435</strain>
    </source>
</reference>
<evidence type="ECO:0000256" key="1">
    <source>
        <dbReference type="SAM" id="MobiDB-lite"/>
    </source>
</evidence>
<reference evidence="2 3" key="1">
    <citation type="submission" date="2013-07" db="EMBL/GenBank/DDBJ databases">
        <title>The Genome Sequence of Kwoniella mangroviensis CBS10435.</title>
        <authorList>
            <consortium name="The Broad Institute Genome Sequencing Platform"/>
            <person name="Cuomo C."/>
            <person name="Litvintseva A."/>
            <person name="Chen Y."/>
            <person name="Heitman J."/>
            <person name="Sun S."/>
            <person name="Springer D."/>
            <person name="Dromer F."/>
            <person name="Young S.K."/>
            <person name="Zeng Q."/>
            <person name="Gargeya S."/>
            <person name="Fitzgerald M."/>
            <person name="Abouelleil A."/>
            <person name="Alvarado L."/>
            <person name="Berlin A.M."/>
            <person name="Chapman S.B."/>
            <person name="Dewar J."/>
            <person name="Goldberg J."/>
            <person name="Griggs A."/>
            <person name="Gujja S."/>
            <person name="Hansen M."/>
            <person name="Howarth C."/>
            <person name="Imamovic A."/>
            <person name="Larimer J."/>
            <person name="McCowan C."/>
            <person name="Murphy C."/>
            <person name="Pearson M."/>
            <person name="Priest M."/>
            <person name="Roberts A."/>
            <person name="Saif S."/>
            <person name="Shea T."/>
            <person name="Sykes S."/>
            <person name="Wortman J."/>
            <person name="Nusbaum C."/>
            <person name="Birren B."/>
        </authorList>
    </citation>
    <scope>NUCLEOTIDE SEQUENCE [LARGE SCALE GENOMIC DNA]</scope>
    <source>
        <strain evidence="2 3">CBS 10435</strain>
    </source>
</reference>
<dbReference type="Proteomes" id="UP000092583">
    <property type="component" value="Unassembled WGS sequence"/>
</dbReference>
<organism evidence="2 3">
    <name type="scientific">Kwoniella mangroviensis CBS 10435</name>
    <dbReference type="NCBI Taxonomy" id="1331196"/>
    <lineage>
        <taxon>Eukaryota</taxon>
        <taxon>Fungi</taxon>
        <taxon>Dikarya</taxon>
        <taxon>Basidiomycota</taxon>
        <taxon>Agaricomycotina</taxon>
        <taxon>Tremellomycetes</taxon>
        <taxon>Tremellales</taxon>
        <taxon>Cryptococcaceae</taxon>
        <taxon>Kwoniella</taxon>
    </lineage>
</organism>
<keyword evidence="3" id="KW-1185">Reference proteome</keyword>
<feature type="region of interest" description="Disordered" evidence="1">
    <location>
        <begin position="143"/>
        <end position="168"/>
    </location>
</feature>
<sequence>MTPSHFADSVWEGYYYQDMVITNRGGRIDNLTTCTQAFAFHTFDETAQEPGSESPRYEGSQYTPPSRPKPNVPLNPVPRVYQELDKVITARWEGKGGEQDGNLTKKPPIKRMPGKVFCENRFCALELPTTEDKQLTAVLAYSEEDRTNDTQRSFRRRRQAEEEREPNLRKRRSFEDLFHSDRRGLGKGNSVI</sequence>
<proteinExistence type="predicted"/>
<evidence type="ECO:0000313" key="3">
    <source>
        <dbReference type="Proteomes" id="UP000092583"/>
    </source>
</evidence>
<dbReference type="AlphaFoldDB" id="A0A1B9J3L3"/>
<feature type="compositionally biased region" description="Pro residues" evidence="1">
    <location>
        <begin position="65"/>
        <end position="76"/>
    </location>
</feature>
<protein>
    <submittedName>
        <fullName evidence="2">Uncharacterized protein</fullName>
    </submittedName>
</protein>
<gene>
    <name evidence="2" type="ORF">L486_02036</name>
</gene>
<dbReference type="EMBL" id="KI669459">
    <property type="protein sequence ID" value="OCF62368.1"/>
    <property type="molecule type" value="Genomic_DNA"/>
</dbReference>
<accession>A0A1B9J3L3</accession>